<dbReference type="InterPro" id="IPR029061">
    <property type="entry name" value="THDP-binding"/>
</dbReference>
<reference evidence="4" key="1">
    <citation type="journal article" date="2012" name="Proc. Natl. Acad. Sci. U.S.A.">
        <title>Antigenic diversity is generated by distinct evolutionary mechanisms in African trypanosome species.</title>
        <authorList>
            <person name="Jackson A.P."/>
            <person name="Berry A."/>
            <person name="Aslett M."/>
            <person name="Allison H.C."/>
            <person name="Burton P."/>
            <person name="Vavrova-Anderson J."/>
            <person name="Brown R."/>
            <person name="Browne H."/>
            <person name="Corton N."/>
            <person name="Hauser H."/>
            <person name="Gamble J."/>
            <person name="Gilderthorp R."/>
            <person name="Marcello L."/>
            <person name="McQuillan J."/>
            <person name="Otto T.D."/>
            <person name="Quail M.A."/>
            <person name="Sanders M.J."/>
            <person name="van Tonder A."/>
            <person name="Ginger M.L."/>
            <person name="Field M.C."/>
            <person name="Barry J.D."/>
            <person name="Hertz-Fowler C."/>
            <person name="Berriman M."/>
        </authorList>
    </citation>
    <scope>NUCLEOTIDE SEQUENCE</scope>
    <source>
        <strain evidence="4">Y486</strain>
    </source>
</reference>
<organism evidence="4">
    <name type="scientific">Trypanosoma vivax (strain Y486)</name>
    <dbReference type="NCBI Taxonomy" id="1055687"/>
    <lineage>
        <taxon>Eukaryota</taxon>
        <taxon>Discoba</taxon>
        <taxon>Euglenozoa</taxon>
        <taxon>Kinetoplastea</taxon>
        <taxon>Metakinetoplastina</taxon>
        <taxon>Trypanosomatida</taxon>
        <taxon>Trypanosomatidae</taxon>
        <taxon>Trypanosoma</taxon>
        <taxon>Duttonella</taxon>
    </lineage>
</organism>
<evidence type="ECO:0000259" key="3">
    <source>
        <dbReference type="Pfam" id="PF00676"/>
    </source>
</evidence>
<dbReference type="Pfam" id="PF00676">
    <property type="entry name" value="E1_dh"/>
    <property type="match status" value="1"/>
</dbReference>
<accession>G0U561</accession>
<evidence type="ECO:0000313" key="4">
    <source>
        <dbReference type="EMBL" id="CCC51009.1"/>
    </source>
</evidence>
<feature type="domain" description="Dehydrogenase E1 component" evidence="3">
    <location>
        <begin position="56"/>
        <end position="320"/>
    </location>
</feature>
<dbReference type="AlphaFoldDB" id="G0U561"/>
<dbReference type="GO" id="GO:0003863">
    <property type="term" value="F:branched-chain 2-oxo acid dehydrogenase activity"/>
    <property type="evidence" value="ECO:0007669"/>
    <property type="project" value="UniProtKB-EC"/>
</dbReference>
<comment type="function">
    <text evidence="2">The branched-chain alpha-keto dehydrogenase complex catalyzes the overall conversion of alpha-keto acids to acyl-CoA and CO(2). It contains multiple copies of three enzymatic components: branched-chain alpha-keto acid decarboxylase (E1), lipoamide acyltransferase (E2) and lipoamide dehydrogenase (E3).</text>
</comment>
<dbReference type="Gene3D" id="3.40.50.970">
    <property type="match status" value="1"/>
</dbReference>
<dbReference type="EC" id="1.2.4.4" evidence="2"/>
<keyword evidence="2" id="KW-0786">Thiamine pyrophosphate</keyword>
<dbReference type="GO" id="GO:0009083">
    <property type="term" value="P:branched-chain amino acid catabolic process"/>
    <property type="evidence" value="ECO:0007669"/>
    <property type="project" value="TreeGrafter"/>
</dbReference>
<dbReference type="InterPro" id="IPR050771">
    <property type="entry name" value="Alpha-ketoacid_DH_E1_comp"/>
</dbReference>
<comment type="similarity">
    <text evidence="2">Belongs to the BCKDHA family.</text>
</comment>
<proteinExistence type="inferred from homology"/>
<dbReference type="SUPFAM" id="SSF52518">
    <property type="entry name" value="Thiamin diphosphate-binding fold (THDP-binding)"/>
    <property type="match status" value="1"/>
</dbReference>
<keyword evidence="1 2" id="KW-0560">Oxidoreductase</keyword>
<dbReference type="FunFam" id="3.40.50.970:FF:000108">
    <property type="entry name" value="2-oxoisovalerate dehydrogenase subunit alpha"/>
    <property type="match status" value="1"/>
</dbReference>
<evidence type="ECO:0000256" key="1">
    <source>
        <dbReference type="ARBA" id="ARBA00023002"/>
    </source>
</evidence>
<dbReference type="VEuPathDB" id="TriTrypDB:TvY486_1000630"/>
<dbReference type="InterPro" id="IPR001017">
    <property type="entry name" value="DH_E1"/>
</dbReference>
<gene>
    <name evidence="4" type="ORF">TVY486_1000630</name>
</gene>
<comment type="catalytic activity">
    <reaction evidence="2">
        <text>N(6)-[(R)-lipoyl]-L-lysyl-[protein] + 3-methyl-2-oxobutanoate + H(+) = N(6)-[(R)-S(8)-2-methylpropanoyldihydrolipoyl]-L-lysyl-[protein] + CO2</text>
        <dbReference type="Rhea" id="RHEA:13457"/>
        <dbReference type="Rhea" id="RHEA-COMP:10474"/>
        <dbReference type="Rhea" id="RHEA-COMP:10497"/>
        <dbReference type="ChEBI" id="CHEBI:11851"/>
        <dbReference type="ChEBI" id="CHEBI:15378"/>
        <dbReference type="ChEBI" id="CHEBI:16526"/>
        <dbReference type="ChEBI" id="CHEBI:83099"/>
        <dbReference type="ChEBI" id="CHEBI:83142"/>
        <dbReference type="EC" id="1.2.4.4"/>
    </reaction>
</comment>
<dbReference type="EMBL" id="HE573026">
    <property type="protein sequence ID" value="CCC51009.1"/>
    <property type="molecule type" value="Genomic_DNA"/>
</dbReference>
<sequence length="358" mass="40398">MLRASLRLLGPLQETFSKMQGVWNLDFAGTPTTTRLDFCEERPPSRPMFYVTELDAAAGLEMRDVAYLQYREMGFILYRGYTIRELVAQCMGNVENELKGRQMPMHFGSVRLNTHMPSSPIATQIPHAAGAGYALRLENEELCDDNKSRISVVFFGDGAASEGDFHAGVNFAATLGSNTLFVSRNNGYAISTPTRSQYKSDGVVGRGLSYGIPATRVDGHDVLAVHEAVRRGRELILKTNQPVLIEAITYRSSHHSSSDDSSMYRDREELTTLSALSPIARLEKFLVKRDLWSQEKTEALEKSVRQELLQELRRQEALPKWPVESMHEDVYKTMTPELVRAQEELSAHYQRNKALYAK</sequence>
<dbReference type="CDD" id="cd02000">
    <property type="entry name" value="TPP_E1_PDC_ADC_BCADC"/>
    <property type="match status" value="1"/>
</dbReference>
<dbReference type="PANTHER" id="PTHR43380">
    <property type="entry name" value="2-OXOISOVALERATE DEHYDROGENASE SUBUNIT ALPHA, MITOCHONDRIAL"/>
    <property type="match status" value="1"/>
</dbReference>
<evidence type="ECO:0000256" key="2">
    <source>
        <dbReference type="RuleBase" id="RU365014"/>
    </source>
</evidence>
<comment type="cofactor">
    <cofactor evidence="2">
        <name>thiamine diphosphate</name>
        <dbReference type="ChEBI" id="CHEBI:58937"/>
    </cofactor>
</comment>
<protein>
    <recommendedName>
        <fullName evidence="2">2-oxoisovalerate dehydrogenase subunit alpha</fullName>
        <ecNumber evidence="2">1.2.4.4</ecNumber>
    </recommendedName>
    <alternativeName>
        <fullName evidence="2">Branched-chain alpha-keto acid dehydrogenase E1 component alpha chain</fullName>
    </alternativeName>
</protein>
<dbReference type="PANTHER" id="PTHR43380:SF1">
    <property type="entry name" value="2-OXOISOVALERATE DEHYDROGENASE SUBUNIT ALPHA, MITOCHONDRIAL"/>
    <property type="match status" value="1"/>
</dbReference>
<name>G0U561_TRYVY</name>